<reference evidence="1 2" key="1">
    <citation type="journal article" date="2014" name="BMC Genomics">
        <title>Genome and secretome analysis of the hemibiotrophic fungal pathogen, Moniliophthora roreri, which causes frosty pod rot disease of cacao: mechanisms of the biotrophic and necrotrophic phases.</title>
        <authorList>
            <person name="Meinhardt L.W."/>
            <person name="Costa G.G.L."/>
            <person name="Thomazella D.P.T."/>
            <person name="Teixeira P.J.P.L."/>
            <person name="Carazzolle M.F."/>
            <person name="Schuster S.C."/>
            <person name="Carlson J.E."/>
            <person name="Guiltinan M.J."/>
            <person name="Mieczkowski P."/>
            <person name="Farmer A."/>
            <person name="Ramaraj T."/>
            <person name="Crozier J."/>
            <person name="Davis R.E."/>
            <person name="Shao J."/>
            <person name="Melnick R.L."/>
            <person name="Pereira G.A.G."/>
            <person name="Bailey B.A."/>
        </authorList>
    </citation>
    <scope>NUCLEOTIDE SEQUENCE [LARGE SCALE GENOMIC DNA]</scope>
    <source>
        <strain evidence="1 2">MCA 2997</strain>
    </source>
</reference>
<sequence length="189" mass="20891">MYFFIVQFSNNFDYSLQDTYTKHAKCLHQTGGGVGQDENEDTSTTELDFYIAPEGPNHTTSSEAHNIWNQIVGEFKFFPCLHHILSTQSNVTLLAVTTGVTPHGHQTILLQQPDNLNTIPDELIDSVLCNLPPTTLHSLSSNAQLTTPPLQSMLSASQVTALASIFQGPRKRGFDEMIGDVFQQHVTTS</sequence>
<dbReference type="HOGENOM" id="CLU_1434784_0_0_1"/>
<protein>
    <submittedName>
        <fullName evidence="1">Uncharacterized protein</fullName>
    </submittedName>
</protein>
<dbReference type="KEGG" id="mrr:Moror_8579"/>
<keyword evidence="2" id="KW-1185">Reference proteome</keyword>
<organism evidence="1 2">
    <name type="scientific">Moniliophthora roreri (strain MCA 2997)</name>
    <name type="common">Cocoa frosty pod rot fungus</name>
    <name type="synonym">Crinipellis roreri</name>
    <dbReference type="NCBI Taxonomy" id="1381753"/>
    <lineage>
        <taxon>Eukaryota</taxon>
        <taxon>Fungi</taxon>
        <taxon>Dikarya</taxon>
        <taxon>Basidiomycota</taxon>
        <taxon>Agaricomycotina</taxon>
        <taxon>Agaricomycetes</taxon>
        <taxon>Agaricomycetidae</taxon>
        <taxon>Agaricales</taxon>
        <taxon>Marasmiineae</taxon>
        <taxon>Marasmiaceae</taxon>
        <taxon>Moniliophthora</taxon>
    </lineage>
</organism>
<accession>V2WQD2</accession>
<comment type="caution">
    <text evidence="1">The sequence shown here is derived from an EMBL/GenBank/DDBJ whole genome shotgun (WGS) entry which is preliminary data.</text>
</comment>
<dbReference type="EMBL" id="AWSO01001929">
    <property type="protein sequence ID" value="ESK82435.1"/>
    <property type="molecule type" value="Genomic_DNA"/>
</dbReference>
<evidence type="ECO:0000313" key="2">
    <source>
        <dbReference type="Proteomes" id="UP000017559"/>
    </source>
</evidence>
<evidence type="ECO:0000313" key="1">
    <source>
        <dbReference type="EMBL" id="ESK82435.1"/>
    </source>
</evidence>
<dbReference type="Proteomes" id="UP000017559">
    <property type="component" value="Unassembled WGS sequence"/>
</dbReference>
<name>V2WQD2_MONRO</name>
<dbReference type="OrthoDB" id="3231351at2759"/>
<proteinExistence type="predicted"/>
<gene>
    <name evidence="1" type="ORF">Moror_8579</name>
</gene>
<dbReference type="AlphaFoldDB" id="V2WQD2"/>